<name>A0A559K6E9_9BACL</name>
<dbReference type="SUPFAM" id="SSF88713">
    <property type="entry name" value="Glycoside hydrolase/deacetylase"/>
    <property type="match status" value="1"/>
</dbReference>
<dbReference type="NCBIfam" id="TIGR03006">
    <property type="entry name" value="pepcterm_polyde"/>
    <property type="match status" value="1"/>
</dbReference>
<dbReference type="Pfam" id="PF01522">
    <property type="entry name" value="Polysacc_deac_1"/>
    <property type="match status" value="1"/>
</dbReference>
<evidence type="ECO:0000259" key="1">
    <source>
        <dbReference type="PROSITE" id="PS51677"/>
    </source>
</evidence>
<feature type="domain" description="NodB homology" evidence="1">
    <location>
        <begin position="24"/>
        <end position="286"/>
    </location>
</feature>
<dbReference type="InterPro" id="IPR022560">
    <property type="entry name" value="DUF3473"/>
</dbReference>
<dbReference type="OrthoDB" id="9806342at2"/>
<gene>
    <name evidence="2" type="ORF">FPZ49_22785</name>
</gene>
<dbReference type="Gene3D" id="3.20.20.370">
    <property type="entry name" value="Glycoside hydrolase/deacetylase"/>
    <property type="match status" value="1"/>
</dbReference>
<reference evidence="2 3" key="1">
    <citation type="submission" date="2019-07" db="EMBL/GenBank/DDBJ databases">
        <authorList>
            <person name="Kim J."/>
        </authorList>
    </citation>
    <scope>NUCLEOTIDE SEQUENCE [LARGE SCALE GENOMIC DNA]</scope>
    <source>
        <strain evidence="2 3">JC52</strain>
    </source>
</reference>
<dbReference type="Proteomes" id="UP000317036">
    <property type="component" value="Unassembled WGS sequence"/>
</dbReference>
<dbReference type="EMBL" id="VNJI01000033">
    <property type="protein sequence ID" value="TVY07709.1"/>
    <property type="molecule type" value="Genomic_DNA"/>
</dbReference>
<accession>A0A559K6E9</accession>
<dbReference type="GO" id="GO:0016810">
    <property type="term" value="F:hydrolase activity, acting on carbon-nitrogen (but not peptide) bonds"/>
    <property type="evidence" value="ECO:0007669"/>
    <property type="project" value="InterPro"/>
</dbReference>
<keyword evidence="3" id="KW-1185">Reference proteome</keyword>
<sequence length="286" mass="32586">MALHNALTVDVEDWYQTSDFKIDPSEWHTYEDRVVNNTMNLLELFDRYQVKGTFFTLGCVAEKHPGLIREIVKEGHEIASHGGWHRLVTGMTRDQFREDVRSSKRLLEDISGQQVVFFRAPSWSIAPECYDVLRILEEEGYLCDSSLQPFQTPLSGVTGAPHTPFYPVLGGKKLELLEFPSCVLKTSGITVPFSGGLYLRTLPYAMIRWALNKVNTTRPGMIYVHPWEIDTTQPRIKSSLFARLTHYHNLGSTMPKLEKLLQEFSFKPLSEIIEEKSYAGVALTTA</sequence>
<dbReference type="Pfam" id="PF11959">
    <property type="entry name" value="DUF3473"/>
    <property type="match status" value="1"/>
</dbReference>
<dbReference type="InterPro" id="IPR002509">
    <property type="entry name" value="NODB_dom"/>
</dbReference>
<protein>
    <submittedName>
        <fullName evidence="2">DUF3473 domain-containing protein</fullName>
    </submittedName>
</protein>
<dbReference type="GO" id="GO:0005975">
    <property type="term" value="P:carbohydrate metabolic process"/>
    <property type="evidence" value="ECO:0007669"/>
    <property type="project" value="InterPro"/>
</dbReference>
<dbReference type="InterPro" id="IPR014344">
    <property type="entry name" value="XrtA_polysacc_deacetyl"/>
</dbReference>
<proteinExistence type="predicted"/>
<dbReference type="AlphaFoldDB" id="A0A559K6E9"/>
<dbReference type="PANTHER" id="PTHR47561:SF1">
    <property type="entry name" value="POLYSACCHARIDE DEACETYLASE FAMILY PROTEIN (AFU_ORTHOLOGUE AFUA_6G05030)"/>
    <property type="match status" value="1"/>
</dbReference>
<evidence type="ECO:0000313" key="2">
    <source>
        <dbReference type="EMBL" id="TVY07709.1"/>
    </source>
</evidence>
<organism evidence="2 3">
    <name type="scientific">Paenibacillus cremeus</name>
    <dbReference type="NCBI Taxonomy" id="2163881"/>
    <lineage>
        <taxon>Bacteria</taxon>
        <taxon>Bacillati</taxon>
        <taxon>Bacillota</taxon>
        <taxon>Bacilli</taxon>
        <taxon>Bacillales</taxon>
        <taxon>Paenibacillaceae</taxon>
        <taxon>Paenibacillus</taxon>
    </lineage>
</organism>
<dbReference type="PANTHER" id="PTHR47561">
    <property type="entry name" value="POLYSACCHARIDE DEACETYLASE FAMILY PROTEIN (AFU_ORTHOLOGUE AFUA_6G05030)"/>
    <property type="match status" value="1"/>
</dbReference>
<dbReference type="PROSITE" id="PS51677">
    <property type="entry name" value="NODB"/>
    <property type="match status" value="1"/>
</dbReference>
<dbReference type="InterPro" id="IPR045235">
    <property type="entry name" value="PuuE_HpPgdA-like"/>
</dbReference>
<comment type="caution">
    <text evidence="2">The sequence shown here is derived from an EMBL/GenBank/DDBJ whole genome shotgun (WGS) entry which is preliminary data.</text>
</comment>
<evidence type="ECO:0000313" key="3">
    <source>
        <dbReference type="Proteomes" id="UP000317036"/>
    </source>
</evidence>
<dbReference type="InterPro" id="IPR011330">
    <property type="entry name" value="Glyco_hydro/deAcase_b/a-brl"/>
</dbReference>
<dbReference type="CDD" id="cd10941">
    <property type="entry name" value="CE4_PuuE_HpPgdA_like_2"/>
    <property type="match status" value="1"/>
</dbReference>